<dbReference type="Gramene" id="OE9A019224T3">
    <property type="protein sequence ID" value="OE9A019224C3"/>
    <property type="gene ID" value="OE9A019224"/>
</dbReference>
<dbReference type="GO" id="GO:0016887">
    <property type="term" value="F:ATP hydrolysis activity"/>
    <property type="evidence" value="ECO:0007669"/>
    <property type="project" value="InterPro"/>
</dbReference>
<dbReference type="GO" id="GO:0140664">
    <property type="term" value="F:ATP-dependent DNA damage sensor activity"/>
    <property type="evidence" value="ECO:0007669"/>
    <property type="project" value="InterPro"/>
</dbReference>
<feature type="compositionally biased region" description="Polar residues" evidence="2">
    <location>
        <begin position="11"/>
        <end position="26"/>
    </location>
</feature>
<dbReference type="Proteomes" id="UP000594638">
    <property type="component" value="Unassembled WGS sequence"/>
</dbReference>
<keyword evidence="1" id="KW-0175">Coiled coil</keyword>
<dbReference type="OrthoDB" id="10254304at2759"/>
<accession>A0A8S0PE14</accession>
<feature type="coiled-coil region" evidence="1">
    <location>
        <begin position="61"/>
        <end position="99"/>
    </location>
</feature>
<evidence type="ECO:0000313" key="4">
    <source>
        <dbReference type="EMBL" id="CAA2944432.1"/>
    </source>
</evidence>
<dbReference type="PANTHER" id="PTHR10073:SF12">
    <property type="entry name" value="DNA MISMATCH REPAIR PROTEIN MLH1"/>
    <property type="match status" value="1"/>
</dbReference>
<protein>
    <submittedName>
        <fullName evidence="4">DNA mismatch repair MLH1-like</fullName>
    </submittedName>
</protein>
<dbReference type="AlphaFoldDB" id="A0A8S0PE14"/>
<evidence type="ECO:0000313" key="5">
    <source>
        <dbReference type="Proteomes" id="UP000594638"/>
    </source>
</evidence>
<feature type="region of interest" description="Disordered" evidence="2">
    <location>
        <begin position="1"/>
        <end position="26"/>
    </location>
</feature>
<dbReference type="InterPro" id="IPR038973">
    <property type="entry name" value="MutL/Mlh/Pms-like"/>
</dbReference>
<dbReference type="PANTHER" id="PTHR10073">
    <property type="entry name" value="DNA MISMATCH REPAIR PROTEIN MLH, PMS, MUTL"/>
    <property type="match status" value="1"/>
</dbReference>
<dbReference type="Pfam" id="PF16413">
    <property type="entry name" value="Mlh1_C"/>
    <property type="match status" value="1"/>
</dbReference>
<name>A0A8S0PE14_OLEEU</name>
<comment type="caution">
    <text evidence="4">The sequence shown here is derived from an EMBL/GenBank/DDBJ whole genome shotgun (WGS) entry which is preliminary data.</text>
</comment>
<evidence type="ECO:0000256" key="1">
    <source>
        <dbReference type="SAM" id="Coils"/>
    </source>
</evidence>
<dbReference type="EMBL" id="CACTIH010000056">
    <property type="protein sequence ID" value="CAA2944432.1"/>
    <property type="molecule type" value="Genomic_DNA"/>
</dbReference>
<sequence>MLTPPPSPSSLRTVASSSSKSPMTATASPKELMYQQVLRCFVHFNAIQMSDPAPLRELIMLALKEEDLDLETNENEGLKERIAEMNKELLKQKTEMLEEYFGICIEPSGNLSKIPVILDQYMPNMDHFPEFVLCLGDDVSVMPFISFALFYLHNNLSTS</sequence>
<gene>
    <name evidence="4" type="ORF">OLEA9_A019224</name>
</gene>
<evidence type="ECO:0000259" key="3">
    <source>
        <dbReference type="Pfam" id="PF16413"/>
    </source>
</evidence>
<dbReference type="InterPro" id="IPR032189">
    <property type="entry name" value="Mlh1_C"/>
</dbReference>
<dbReference type="GO" id="GO:0032389">
    <property type="term" value="C:MutLalpha complex"/>
    <property type="evidence" value="ECO:0007669"/>
    <property type="project" value="TreeGrafter"/>
</dbReference>
<proteinExistence type="predicted"/>
<dbReference type="GO" id="GO:0006298">
    <property type="term" value="P:mismatch repair"/>
    <property type="evidence" value="ECO:0007669"/>
    <property type="project" value="InterPro"/>
</dbReference>
<feature type="domain" description="DNA mismatch repair protein Mlh1 C-terminal" evidence="3">
    <location>
        <begin position="29"/>
        <end position="139"/>
    </location>
</feature>
<reference evidence="4 5" key="1">
    <citation type="submission" date="2019-12" db="EMBL/GenBank/DDBJ databases">
        <authorList>
            <person name="Alioto T."/>
            <person name="Alioto T."/>
            <person name="Gomez Garrido J."/>
        </authorList>
    </citation>
    <scope>NUCLEOTIDE SEQUENCE [LARGE SCALE GENOMIC DNA]</scope>
</reference>
<keyword evidence="5" id="KW-1185">Reference proteome</keyword>
<evidence type="ECO:0000256" key="2">
    <source>
        <dbReference type="SAM" id="MobiDB-lite"/>
    </source>
</evidence>
<organism evidence="4 5">
    <name type="scientific">Olea europaea subsp. europaea</name>
    <dbReference type="NCBI Taxonomy" id="158383"/>
    <lineage>
        <taxon>Eukaryota</taxon>
        <taxon>Viridiplantae</taxon>
        <taxon>Streptophyta</taxon>
        <taxon>Embryophyta</taxon>
        <taxon>Tracheophyta</taxon>
        <taxon>Spermatophyta</taxon>
        <taxon>Magnoliopsida</taxon>
        <taxon>eudicotyledons</taxon>
        <taxon>Gunneridae</taxon>
        <taxon>Pentapetalae</taxon>
        <taxon>asterids</taxon>
        <taxon>lamiids</taxon>
        <taxon>Lamiales</taxon>
        <taxon>Oleaceae</taxon>
        <taxon>Oleeae</taxon>
        <taxon>Olea</taxon>
    </lineage>
</organism>